<protein>
    <submittedName>
        <fullName evidence="2">Uncharacterized protein</fullName>
    </submittedName>
</protein>
<reference evidence="2 3" key="1">
    <citation type="submission" date="2016-02" db="EMBL/GenBank/DDBJ databases">
        <title>Genome analysis of coral dinoflagellate symbionts highlights evolutionary adaptations to a symbiotic lifestyle.</title>
        <authorList>
            <person name="Aranda M."/>
            <person name="Li Y."/>
            <person name="Liew Y.J."/>
            <person name="Baumgarten S."/>
            <person name="Simakov O."/>
            <person name="Wilson M."/>
            <person name="Piel J."/>
            <person name="Ashoor H."/>
            <person name="Bougouffa S."/>
            <person name="Bajic V.B."/>
            <person name="Ryu T."/>
            <person name="Ravasi T."/>
            <person name="Bayer T."/>
            <person name="Micklem G."/>
            <person name="Kim H."/>
            <person name="Bhak J."/>
            <person name="Lajeunesse T.C."/>
            <person name="Voolstra C.R."/>
        </authorList>
    </citation>
    <scope>NUCLEOTIDE SEQUENCE [LARGE SCALE GENOMIC DNA]</scope>
    <source>
        <strain evidence="2 3">CCMP2467</strain>
    </source>
</reference>
<evidence type="ECO:0000256" key="1">
    <source>
        <dbReference type="SAM" id="Phobius"/>
    </source>
</evidence>
<keyword evidence="1" id="KW-0812">Transmembrane</keyword>
<keyword evidence="1" id="KW-0472">Membrane</keyword>
<accession>A0A1Q9D2I1</accession>
<evidence type="ECO:0000313" key="3">
    <source>
        <dbReference type="Proteomes" id="UP000186817"/>
    </source>
</evidence>
<evidence type="ECO:0000313" key="2">
    <source>
        <dbReference type="EMBL" id="OLP89390.1"/>
    </source>
</evidence>
<organism evidence="2 3">
    <name type="scientific">Symbiodinium microadriaticum</name>
    <name type="common">Dinoflagellate</name>
    <name type="synonym">Zooxanthella microadriatica</name>
    <dbReference type="NCBI Taxonomy" id="2951"/>
    <lineage>
        <taxon>Eukaryota</taxon>
        <taxon>Sar</taxon>
        <taxon>Alveolata</taxon>
        <taxon>Dinophyceae</taxon>
        <taxon>Suessiales</taxon>
        <taxon>Symbiodiniaceae</taxon>
        <taxon>Symbiodinium</taxon>
    </lineage>
</organism>
<dbReference type="Proteomes" id="UP000186817">
    <property type="component" value="Unassembled WGS sequence"/>
</dbReference>
<name>A0A1Q9D2I1_SYMMI</name>
<keyword evidence="3" id="KW-1185">Reference proteome</keyword>
<gene>
    <name evidence="2" type="ORF">AK812_SmicGene29169</name>
</gene>
<feature type="transmembrane region" description="Helical" evidence="1">
    <location>
        <begin position="62"/>
        <end position="79"/>
    </location>
</feature>
<comment type="caution">
    <text evidence="2">The sequence shown here is derived from an EMBL/GenBank/DDBJ whole genome shotgun (WGS) entry which is preliminary data.</text>
</comment>
<sequence>MAVARSQQLPNHHWHFLAAEASFCKPGVTSAKSKTCRKERGHELNQEVSAQARGRCADTMQLIIHQLAIFLHAVLTWFGDRLS</sequence>
<proteinExistence type="predicted"/>
<dbReference type="AlphaFoldDB" id="A0A1Q9D2I1"/>
<dbReference type="EMBL" id="LSRX01000763">
    <property type="protein sequence ID" value="OLP89390.1"/>
    <property type="molecule type" value="Genomic_DNA"/>
</dbReference>
<keyword evidence="1" id="KW-1133">Transmembrane helix</keyword>